<dbReference type="Pfam" id="PF00147">
    <property type="entry name" value="Fibrinogen_C"/>
    <property type="match status" value="1"/>
</dbReference>
<reference evidence="17" key="1">
    <citation type="submission" date="2025-08" db="UniProtKB">
        <authorList>
            <consortium name="RefSeq"/>
        </authorList>
    </citation>
    <scope>IDENTIFICATION</scope>
    <source>
        <tissue evidence="17">Blood</tissue>
    </source>
</reference>
<feature type="chain" id="PRO_5041740536" evidence="14">
    <location>
        <begin position="25"/>
        <end position="510"/>
    </location>
</feature>
<dbReference type="NCBIfam" id="NF040941">
    <property type="entry name" value="GGGWT_bact"/>
    <property type="match status" value="1"/>
</dbReference>
<dbReference type="RefSeq" id="XP_054856010.1">
    <property type="nucleotide sequence ID" value="XM_055000035.1"/>
</dbReference>
<dbReference type="KEGG" id="emc:129343677"/>
<evidence type="ECO:0000256" key="6">
    <source>
        <dbReference type="ARBA" id="ARBA00022729"/>
    </source>
</evidence>
<dbReference type="GO" id="GO:0001525">
    <property type="term" value="P:angiogenesis"/>
    <property type="evidence" value="ECO:0007669"/>
    <property type="project" value="UniProtKB-KW"/>
</dbReference>
<dbReference type="GeneID" id="129343677"/>
<keyword evidence="5" id="KW-0037">Angiogenesis</keyword>
<evidence type="ECO:0000256" key="11">
    <source>
        <dbReference type="ARBA" id="ARBA00023240"/>
    </source>
</evidence>
<dbReference type="InterPro" id="IPR014716">
    <property type="entry name" value="Fibrinogen_a/b/g_C_1"/>
</dbReference>
<proteinExistence type="inferred from homology"/>
<comment type="function">
    <text evidence="1">Initiates complement activation and/or interferes in platelet aggregation and/or blood coagulation.</text>
</comment>
<evidence type="ECO:0000256" key="1">
    <source>
        <dbReference type="ARBA" id="ARBA00003654"/>
    </source>
</evidence>
<evidence type="ECO:0000256" key="7">
    <source>
        <dbReference type="ARBA" id="ARBA00023054"/>
    </source>
</evidence>
<evidence type="ECO:0000256" key="8">
    <source>
        <dbReference type="ARBA" id="ARBA00023157"/>
    </source>
</evidence>
<dbReference type="PANTHER" id="PTHR47221">
    <property type="entry name" value="FIBRINOGEN ALPHA CHAIN"/>
    <property type="match status" value="1"/>
</dbReference>
<keyword evidence="11" id="KW-1199">Hemostasis impairing toxin</keyword>
<dbReference type="InterPro" id="IPR057439">
    <property type="entry name" value="ANG-1/2/4"/>
</dbReference>
<feature type="domain" description="Fibrinogen C-terminal" evidence="15">
    <location>
        <begin position="285"/>
        <end position="506"/>
    </location>
</feature>
<organism evidence="16 17">
    <name type="scientific">Eublepharis macularius</name>
    <name type="common">Leopard gecko</name>
    <name type="synonym">Cyrtodactylus macularius</name>
    <dbReference type="NCBI Taxonomy" id="481883"/>
    <lineage>
        <taxon>Eukaryota</taxon>
        <taxon>Metazoa</taxon>
        <taxon>Chordata</taxon>
        <taxon>Craniata</taxon>
        <taxon>Vertebrata</taxon>
        <taxon>Euteleostomi</taxon>
        <taxon>Lepidosauria</taxon>
        <taxon>Squamata</taxon>
        <taxon>Bifurcata</taxon>
        <taxon>Gekkota</taxon>
        <taxon>Eublepharidae</taxon>
        <taxon>Eublepharinae</taxon>
        <taxon>Eublepharis</taxon>
    </lineage>
</organism>
<evidence type="ECO:0000256" key="4">
    <source>
        <dbReference type="ARBA" id="ARBA00022525"/>
    </source>
</evidence>
<dbReference type="InterPro" id="IPR037579">
    <property type="entry name" value="FIB_ANG-like"/>
</dbReference>
<keyword evidence="6 14" id="KW-0732">Signal</keyword>
<evidence type="ECO:0000256" key="9">
    <source>
        <dbReference type="ARBA" id="ARBA00023180"/>
    </source>
</evidence>
<comment type="similarity">
    <text evidence="3">Belongs to the ficolin lectin family. Veficolin subfamily.</text>
</comment>
<dbReference type="PROSITE" id="PS51406">
    <property type="entry name" value="FIBRINOGEN_C_2"/>
    <property type="match status" value="1"/>
</dbReference>
<evidence type="ECO:0000313" key="16">
    <source>
        <dbReference type="Proteomes" id="UP001190640"/>
    </source>
</evidence>
<evidence type="ECO:0000256" key="14">
    <source>
        <dbReference type="SAM" id="SignalP"/>
    </source>
</evidence>
<evidence type="ECO:0000256" key="2">
    <source>
        <dbReference type="ARBA" id="ARBA00004613"/>
    </source>
</evidence>
<keyword evidence="9" id="KW-0325">Glycoprotein</keyword>
<protein>
    <submittedName>
        <fullName evidence="17">Angiopoietin-2-like isoform X1</fullName>
    </submittedName>
</protein>
<dbReference type="InterPro" id="IPR036056">
    <property type="entry name" value="Fibrinogen-like_C"/>
</dbReference>
<keyword evidence="11" id="KW-0800">Toxin</keyword>
<dbReference type="InterPro" id="IPR002181">
    <property type="entry name" value="Fibrinogen_a/b/g_C_dom"/>
</dbReference>
<dbReference type="SMART" id="SM00186">
    <property type="entry name" value="FBG"/>
    <property type="match status" value="1"/>
</dbReference>
<comment type="subcellular location">
    <subcellularLocation>
        <location evidence="2">Secreted</location>
    </subcellularLocation>
</comment>
<dbReference type="PANTHER" id="PTHR47221:SF6">
    <property type="entry name" value="FIBRINOGEN ALPHA CHAIN"/>
    <property type="match status" value="1"/>
</dbReference>
<evidence type="ECO:0000256" key="3">
    <source>
        <dbReference type="ARBA" id="ARBA00006932"/>
    </source>
</evidence>
<keyword evidence="12" id="KW-0379">Hydroxylation</keyword>
<dbReference type="Gene3D" id="3.90.215.10">
    <property type="entry name" value="Gamma Fibrinogen, chain A, domain 1"/>
    <property type="match status" value="1"/>
</dbReference>
<dbReference type="FunFam" id="3.90.215.10:FF:000001">
    <property type="entry name" value="Tenascin isoform 1"/>
    <property type="match status" value="1"/>
</dbReference>
<keyword evidence="10" id="KW-1216">Complement system impairing toxin</keyword>
<dbReference type="InterPro" id="IPR020837">
    <property type="entry name" value="Fibrinogen_CS"/>
</dbReference>
<dbReference type="PROSITE" id="PS00514">
    <property type="entry name" value="FIBRINOGEN_C_1"/>
    <property type="match status" value="1"/>
</dbReference>
<keyword evidence="7 13" id="KW-0175">Coiled coil</keyword>
<evidence type="ECO:0000256" key="12">
    <source>
        <dbReference type="ARBA" id="ARBA00023278"/>
    </source>
</evidence>
<evidence type="ECO:0000256" key="10">
    <source>
        <dbReference type="ARBA" id="ARBA00023220"/>
    </source>
</evidence>
<evidence type="ECO:0000259" key="15">
    <source>
        <dbReference type="PROSITE" id="PS51406"/>
    </source>
</evidence>
<dbReference type="CDD" id="cd00087">
    <property type="entry name" value="FReD"/>
    <property type="match status" value="1"/>
</dbReference>
<dbReference type="GO" id="GO:0007596">
    <property type="term" value="P:blood coagulation"/>
    <property type="evidence" value="ECO:0007669"/>
    <property type="project" value="InterPro"/>
</dbReference>
<dbReference type="Proteomes" id="UP001190640">
    <property type="component" value="Chromosome 15"/>
</dbReference>
<feature type="coiled-coil region" evidence="13">
    <location>
        <begin position="176"/>
        <end position="234"/>
    </location>
</feature>
<evidence type="ECO:0000313" key="17">
    <source>
        <dbReference type="RefSeq" id="XP_054856010.1"/>
    </source>
</evidence>
<accession>A0AA97LHR2</accession>
<name>A0AA97LHR2_EUBMA</name>
<feature type="signal peptide" evidence="14">
    <location>
        <begin position="1"/>
        <end position="24"/>
    </location>
</feature>
<evidence type="ECO:0000256" key="5">
    <source>
        <dbReference type="ARBA" id="ARBA00022657"/>
    </source>
</evidence>
<dbReference type="Pfam" id="PF25443">
    <property type="entry name" value="ANG-1"/>
    <property type="match status" value="1"/>
</dbReference>
<keyword evidence="8" id="KW-1015">Disulfide bond</keyword>
<dbReference type="GO" id="GO:0005576">
    <property type="term" value="C:extracellular region"/>
    <property type="evidence" value="ECO:0007669"/>
    <property type="project" value="UniProtKB-SubCell"/>
</dbReference>
<keyword evidence="16" id="KW-1185">Reference proteome</keyword>
<evidence type="ECO:0000256" key="13">
    <source>
        <dbReference type="SAM" id="Coils"/>
    </source>
</evidence>
<keyword evidence="4" id="KW-0964">Secreted</keyword>
<gene>
    <name evidence="17" type="primary">LOC129343677</name>
</gene>
<sequence length="510" mass="57848">MGRRGDLACLLLAAWAAMDPAVLGLGSHVKGKEATERAQHRVQHGACTFTFLLPEVGHCSPPTAEYQVSNSLQRDTPSLTEAKWPAKRLQQLESILENNTQWLQKLESYLQENMRTEMSDAHLSAVQNHTVVMLEIGTSLLNQTAEQARKLTDVEMQVLSQTSQLEMQVLENSLSTKKLEKQMLLQTQEISRLQERNRLAIFLEKRILAMEGKREEELQGLQSEKEEMQQLLSKQMDFIGDLEQRLGMALLNNTALQKQQTSLAETVKHLTGLGSQCNQISLVPPEEQKVFKDCAAAYKSGFTASGVYILQLPNTTITANAFCDMETSGGGWTVIQHRKDGSVDFQRNWQEYKMGFGSPHGEYWLGNEFVHLLTTTQGSYSLRIRLQDWESNEVYSLYDHFLLDSEKQNYRLYVRRYSGTAGRTSSLSLSGMDFSTKDVDNDNCLCKCAQMLSGGWWFDACGPSNLNGLYYLPNPTSNRMNGIKWHYWKGPSYSLKMAAMMIRPVDFREE</sequence>
<dbReference type="SUPFAM" id="SSF56496">
    <property type="entry name" value="Fibrinogen C-terminal domain-like"/>
    <property type="match status" value="1"/>
</dbReference>
<dbReference type="AlphaFoldDB" id="A0AA97LHR2"/>